<protein>
    <submittedName>
        <fullName evidence="1">Uncharacterized protein</fullName>
    </submittedName>
</protein>
<dbReference type="AlphaFoldDB" id="A0A1D1URJ7"/>
<evidence type="ECO:0000313" key="1">
    <source>
        <dbReference type="EMBL" id="GAU90312.1"/>
    </source>
</evidence>
<organism evidence="1 2">
    <name type="scientific">Ramazzottius varieornatus</name>
    <name type="common">Water bear</name>
    <name type="synonym">Tardigrade</name>
    <dbReference type="NCBI Taxonomy" id="947166"/>
    <lineage>
        <taxon>Eukaryota</taxon>
        <taxon>Metazoa</taxon>
        <taxon>Ecdysozoa</taxon>
        <taxon>Tardigrada</taxon>
        <taxon>Eutardigrada</taxon>
        <taxon>Parachela</taxon>
        <taxon>Hypsibioidea</taxon>
        <taxon>Ramazzottiidae</taxon>
        <taxon>Ramazzottius</taxon>
    </lineage>
</organism>
<dbReference type="EMBL" id="BDGG01000001">
    <property type="protein sequence ID" value="GAU90312.1"/>
    <property type="molecule type" value="Genomic_DNA"/>
</dbReference>
<comment type="caution">
    <text evidence="1">The sequence shown here is derived from an EMBL/GenBank/DDBJ whole genome shotgun (WGS) entry which is preliminary data.</text>
</comment>
<evidence type="ECO:0000313" key="2">
    <source>
        <dbReference type="Proteomes" id="UP000186922"/>
    </source>
</evidence>
<sequence>MDIFVDKDAMTSLQSLAVLQLSLPVPAYVQKLIQSVAYAWMLLEHLLGGKEAVSRSFTYASSGACPIARKELVEVVFNLCDAVLEHMEWTLTLTNKEEVRTEVLSMLKPIASVPFKDAGLSRGEARCPSDEFIHDRLKDNSYPDDGKIQIAHGYDFYLGEGKLDDIEQFHKEAGAKSTVMQRWCRFTVDIVAELVGGTKALDRRQEETGDDI</sequence>
<gene>
    <name evidence="1" type="primary">RvY_02745</name>
    <name evidence="1" type="synonym">RvY_02745.1</name>
    <name evidence="1" type="ORF">RvY_02745-1</name>
</gene>
<proteinExistence type="predicted"/>
<reference evidence="1 2" key="1">
    <citation type="journal article" date="2016" name="Nat. Commun.">
        <title>Extremotolerant tardigrade genome and improved radiotolerance of human cultured cells by tardigrade-unique protein.</title>
        <authorList>
            <person name="Hashimoto T."/>
            <person name="Horikawa D.D."/>
            <person name="Saito Y."/>
            <person name="Kuwahara H."/>
            <person name="Kozuka-Hata H."/>
            <person name="Shin-I T."/>
            <person name="Minakuchi Y."/>
            <person name="Ohishi K."/>
            <person name="Motoyama A."/>
            <person name="Aizu T."/>
            <person name="Enomoto A."/>
            <person name="Kondo K."/>
            <person name="Tanaka S."/>
            <person name="Hara Y."/>
            <person name="Koshikawa S."/>
            <person name="Sagara H."/>
            <person name="Miura T."/>
            <person name="Yokobori S."/>
            <person name="Miyagawa K."/>
            <person name="Suzuki Y."/>
            <person name="Kubo T."/>
            <person name="Oyama M."/>
            <person name="Kohara Y."/>
            <person name="Fujiyama A."/>
            <person name="Arakawa K."/>
            <person name="Katayama T."/>
            <person name="Toyoda A."/>
            <person name="Kunieda T."/>
        </authorList>
    </citation>
    <scope>NUCLEOTIDE SEQUENCE [LARGE SCALE GENOMIC DNA]</scope>
    <source>
        <strain evidence="1 2">YOKOZUNA-1</strain>
    </source>
</reference>
<dbReference type="Proteomes" id="UP000186922">
    <property type="component" value="Unassembled WGS sequence"/>
</dbReference>
<keyword evidence="2" id="KW-1185">Reference proteome</keyword>
<accession>A0A1D1URJ7</accession>
<name>A0A1D1URJ7_RAMVA</name>